<feature type="disulfide bond" evidence="2">
    <location>
        <begin position="196"/>
        <end position="214"/>
    </location>
</feature>
<feature type="disulfide bond" evidence="2">
    <location>
        <begin position="208"/>
        <end position="223"/>
    </location>
</feature>
<keyword evidence="7" id="KW-1185">Reference proteome</keyword>
<accession>A0AAV2A054</accession>
<dbReference type="Gene3D" id="2.60.120.290">
    <property type="entry name" value="Spermadhesin, CUB domain"/>
    <property type="match status" value="1"/>
</dbReference>
<dbReference type="InterPro" id="IPR023415">
    <property type="entry name" value="LDLR_class-A_CS"/>
</dbReference>
<evidence type="ECO:0000256" key="1">
    <source>
        <dbReference type="ARBA" id="ARBA00023157"/>
    </source>
</evidence>
<dbReference type="InterPro" id="IPR002172">
    <property type="entry name" value="LDrepeatLR_classA_rpt"/>
</dbReference>
<comment type="caution">
    <text evidence="2">Lacks conserved residue(s) required for the propagation of feature annotation.</text>
</comment>
<keyword evidence="4" id="KW-0812">Transmembrane</keyword>
<dbReference type="SMART" id="SM00192">
    <property type="entry name" value="LDLa"/>
    <property type="match status" value="1"/>
</dbReference>
<protein>
    <recommendedName>
        <fullName evidence="5">CUB domain-containing protein</fullName>
    </recommendedName>
</protein>
<evidence type="ECO:0000259" key="5">
    <source>
        <dbReference type="SMART" id="SM00042"/>
    </source>
</evidence>
<dbReference type="PROSITE" id="PS01209">
    <property type="entry name" value="LDLRA_1"/>
    <property type="match status" value="1"/>
</dbReference>
<dbReference type="SUPFAM" id="SSF57424">
    <property type="entry name" value="LDL receptor-like module"/>
    <property type="match status" value="1"/>
</dbReference>
<proteinExistence type="predicted"/>
<organism evidence="6 7">
    <name type="scientific">Larinioides sclopetarius</name>
    <dbReference type="NCBI Taxonomy" id="280406"/>
    <lineage>
        <taxon>Eukaryota</taxon>
        <taxon>Metazoa</taxon>
        <taxon>Ecdysozoa</taxon>
        <taxon>Arthropoda</taxon>
        <taxon>Chelicerata</taxon>
        <taxon>Arachnida</taxon>
        <taxon>Araneae</taxon>
        <taxon>Araneomorphae</taxon>
        <taxon>Entelegynae</taxon>
        <taxon>Araneoidea</taxon>
        <taxon>Araneidae</taxon>
        <taxon>Larinioides</taxon>
    </lineage>
</organism>
<feature type="domain" description="CUB" evidence="5">
    <location>
        <begin position="53"/>
        <end position="178"/>
    </location>
</feature>
<evidence type="ECO:0000256" key="4">
    <source>
        <dbReference type="SAM" id="Phobius"/>
    </source>
</evidence>
<gene>
    <name evidence="6" type="ORF">LARSCL_LOCUS8515</name>
</gene>
<keyword evidence="4" id="KW-0472">Membrane</keyword>
<comment type="caution">
    <text evidence="6">The sequence shown here is derived from an EMBL/GenBank/DDBJ whole genome shotgun (WGS) entry which is preliminary data.</text>
</comment>
<evidence type="ECO:0000256" key="2">
    <source>
        <dbReference type="PROSITE-ProRule" id="PRU00124"/>
    </source>
</evidence>
<dbReference type="PROSITE" id="PS50068">
    <property type="entry name" value="LDLRA_2"/>
    <property type="match status" value="1"/>
</dbReference>
<feature type="region of interest" description="Disordered" evidence="3">
    <location>
        <begin position="309"/>
        <end position="340"/>
    </location>
</feature>
<dbReference type="EMBL" id="CAXIEN010000091">
    <property type="protein sequence ID" value="CAL1276226.1"/>
    <property type="molecule type" value="Genomic_DNA"/>
</dbReference>
<dbReference type="InterPro" id="IPR042333">
    <property type="entry name" value="LRAD2/Mig-13-like"/>
</dbReference>
<dbReference type="InterPro" id="IPR000859">
    <property type="entry name" value="CUB_dom"/>
</dbReference>
<dbReference type="SUPFAM" id="SSF49854">
    <property type="entry name" value="Spermadhesin, CUB domain"/>
    <property type="match status" value="1"/>
</dbReference>
<evidence type="ECO:0000313" key="7">
    <source>
        <dbReference type="Proteomes" id="UP001497382"/>
    </source>
</evidence>
<dbReference type="SMART" id="SM00042">
    <property type="entry name" value="CUB"/>
    <property type="match status" value="1"/>
</dbReference>
<keyword evidence="4" id="KW-1133">Transmembrane helix</keyword>
<keyword evidence="1 2" id="KW-1015">Disulfide bond</keyword>
<evidence type="ECO:0000313" key="6">
    <source>
        <dbReference type="EMBL" id="CAL1276226.1"/>
    </source>
</evidence>
<feature type="transmembrane region" description="Helical" evidence="4">
    <location>
        <begin position="231"/>
        <end position="256"/>
    </location>
</feature>
<evidence type="ECO:0000256" key="3">
    <source>
        <dbReference type="SAM" id="MobiDB-lite"/>
    </source>
</evidence>
<sequence length="340" mass="37512">MKFSLRLDALMYFKITTFTMKLICCISIIILVNCLHSAFANEVSYLKYCLNGSDPDIFPNHGDHSSGSIVMTPQPESGSWYMPDMNCSITFTTEPNYYILLTFSNVSLRNSSMDNLTVFYDNGNSNSVLAGQQVCSTENCEGLKFESGNFNNITLKFISANVTVPQNVTGFQAHYTVYDLANPKTGACRDKHKFLCENKHCIFYEFVCDGHNNCGDLSDETKCVIPVKDTVWGIVAIVGAILAILVFVPCMCFLAISGTQNIVKLVALPNDPTPLLNTADCGETSSLLTSSDAANICWPGTSYDSSNYGTVQHRESSGNNESRKSHSHSQIEESQENKFL</sequence>
<name>A0AAV2A054_9ARAC</name>
<reference evidence="6 7" key="1">
    <citation type="submission" date="2024-04" db="EMBL/GenBank/DDBJ databases">
        <authorList>
            <person name="Rising A."/>
            <person name="Reimegard J."/>
            <person name="Sonavane S."/>
            <person name="Akerstrom W."/>
            <person name="Nylinder S."/>
            <person name="Hedman E."/>
            <person name="Kallberg Y."/>
        </authorList>
    </citation>
    <scope>NUCLEOTIDE SEQUENCE [LARGE SCALE GENOMIC DNA]</scope>
</reference>
<dbReference type="Proteomes" id="UP001497382">
    <property type="component" value="Unassembled WGS sequence"/>
</dbReference>
<dbReference type="AlphaFoldDB" id="A0AAV2A054"/>
<dbReference type="CDD" id="cd00112">
    <property type="entry name" value="LDLa"/>
    <property type="match status" value="1"/>
</dbReference>
<dbReference type="InterPro" id="IPR035914">
    <property type="entry name" value="Sperma_CUB_dom_sf"/>
</dbReference>
<dbReference type="Gene3D" id="4.10.400.10">
    <property type="entry name" value="Low-density Lipoprotein Receptor"/>
    <property type="match status" value="1"/>
</dbReference>
<dbReference type="Pfam" id="PF00057">
    <property type="entry name" value="Ldl_recept_a"/>
    <property type="match status" value="1"/>
</dbReference>
<dbReference type="InterPro" id="IPR036055">
    <property type="entry name" value="LDL_receptor-like_sf"/>
</dbReference>
<feature type="compositionally biased region" description="Basic and acidic residues" evidence="3">
    <location>
        <begin position="312"/>
        <end position="340"/>
    </location>
</feature>
<dbReference type="PANTHER" id="PTHR24652">
    <property type="entry name" value="LOW-DENSITY LIPOPROTEIN RECEPTOR CLASS A DOMAIN-CONTAINING PROTEIN 2"/>
    <property type="match status" value="1"/>
</dbReference>